<feature type="compositionally biased region" description="Acidic residues" evidence="5">
    <location>
        <begin position="1005"/>
        <end position="1036"/>
    </location>
</feature>
<evidence type="ECO:0000259" key="6">
    <source>
        <dbReference type="Pfam" id="PF16755"/>
    </source>
</evidence>
<comment type="subcellular location">
    <subcellularLocation>
        <location evidence="1">Nucleus</location>
    </subcellularLocation>
</comment>
<feature type="compositionally biased region" description="Polar residues" evidence="5">
    <location>
        <begin position="663"/>
        <end position="679"/>
    </location>
</feature>
<accession>A0ABQ0MCC0</accession>
<dbReference type="Pfam" id="PF16755">
    <property type="entry name" value="Beta-prop_NUP159_NUP214"/>
    <property type="match status" value="1"/>
</dbReference>
<feature type="compositionally biased region" description="Pro residues" evidence="5">
    <location>
        <begin position="1123"/>
        <end position="1135"/>
    </location>
</feature>
<dbReference type="SUPFAM" id="SSF117289">
    <property type="entry name" value="Nucleoporin domain"/>
    <property type="match status" value="1"/>
</dbReference>
<feature type="region of interest" description="Disordered" evidence="5">
    <location>
        <begin position="937"/>
        <end position="1211"/>
    </location>
</feature>
<feature type="compositionally biased region" description="Polar residues" evidence="5">
    <location>
        <begin position="11"/>
        <end position="23"/>
    </location>
</feature>
<feature type="compositionally biased region" description="Low complexity" evidence="5">
    <location>
        <begin position="987"/>
        <end position="1004"/>
    </location>
</feature>
<feature type="region of interest" description="Disordered" evidence="5">
    <location>
        <begin position="1618"/>
        <end position="1697"/>
    </location>
</feature>
<feature type="compositionally biased region" description="Low complexity" evidence="5">
    <location>
        <begin position="414"/>
        <end position="469"/>
    </location>
</feature>
<feature type="compositionally biased region" description="Basic and acidic residues" evidence="5">
    <location>
        <begin position="1357"/>
        <end position="1366"/>
    </location>
</feature>
<evidence type="ECO:0000256" key="3">
    <source>
        <dbReference type="ARBA" id="ARBA00023242"/>
    </source>
</evidence>
<evidence type="ECO:0000256" key="4">
    <source>
        <dbReference type="SAM" id="Coils"/>
    </source>
</evidence>
<keyword evidence="3" id="KW-0539">Nucleus</keyword>
<feature type="region of interest" description="Disordered" evidence="5">
    <location>
        <begin position="1232"/>
        <end position="1263"/>
    </location>
</feature>
<dbReference type="PANTHER" id="PTHR24216:SF65">
    <property type="entry name" value="PAXILLIN-LIKE PROTEIN 1"/>
    <property type="match status" value="1"/>
</dbReference>
<feature type="compositionally biased region" description="Low complexity" evidence="5">
    <location>
        <begin position="504"/>
        <end position="532"/>
    </location>
</feature>
<name>A0ABQ0MCC0_MYCCL</name>
<dbReference type="Gene3D" id="2.130.10.10">
    <property type="entry name" value="YVTN repeat-like/Quinoprotein amine dehydrogenase"/>
    <property type="match status" value="1"/>
</dbReference>
<evidence type="ECO:0000313" key="7">
    <source>
        <dbReference type="EMBL" id="GAT60974.1"/>
    </source>
</evidence>
<evidence type="ECO:0000313" key="8">
    <source>
        <dbReference type="Proteomes" id="UP000815677"/>
    </source>
</evidence>
<feature type="region of interest" description="Disordered" evidence="5">
    <location>
        <begin position="1"/>
        <end position="23"/>
    </location>
</feature>
<dbReference type="EMBL" id="DF849967">
    <property type="protein sequence ID" value="GAT60974.1"/>
    <property type="molecule type" value="Genomic_DNA"/>
</dbReference>
<feature type="compositionally biased region" description="Low complexity" evidence="5">
    <location>
        <begin position="750"/>
        <end position="792"/>
    </location>
</feature>
<feature type="domain" description="Nucleoporin Nup159/Nup146 N-terminal" evidence="6">
    <location>
        <begin position="56"/>
        <end position="374"/>
    </location>
</feature>
<keyword evidence="8" id="KW-1185">Reference proteome</keyword>
<evidence type="ECO:0000256" key="5">
    <source>
        <dbReference type="SAM" id="MobiDB-lite"/>
    </source>
</evidence>
<feature type="region of interest" description="Disordered" evidence="5">
    <location>
        <begin position="504"/>
        <end position="588"/>
    </location>
</feature>
<proteinExistence type="predicted"/>
<feature type="compositionally biased region" description="Polar residues" evidence="5">
    <location>
        <begin position="734"/>
        <end position="749"/>
    </location>
</feature>
<feature type="compositionally biased region" description="Low complexity" evidence="5">
    <location>
        <begin position="540"/>
        <end position="563"/>
    </location>
</feature>
<feature type="compositionally biased region" description="Low complexity" evidence="5">
    <location>
        <begin position="636"/>
        <end position="647"/>
    </location>
</feature>
<feature type="compositionally biased region" description="Low complexity" evidence="5">
    <location>
        <begin position="680"/>
        <end position="715"/>
    </location>
</feature>
<evidence type="ECO:0000256" key="1">
    <source>
        <dbReference type="ARBA" id="ARBA00004123"/>
    </source>
</evidence>
<feature type="compositionally biased region" description="Low complexity" evidence="5">
    <location>
        <begin position="945"/>
        <end position="956"/>
    </location>
</feature>
<feature type="region of interest" description="Disordered" evidence="5">
    <location>
        <begin position="414"/>
        <end position="472"/>
    </location>
</feature>
<feature type="compositionally biased region" description="Low complexity" evidence="5">
    <location>
        <begin position="839"/>
        <end position="875"/>
    </location>
</feature>
<feature type="region of interest" description="Disordered" evidence="5">
    <location>
        <begin position="1347"/>
        <end position="1368"/>
    </location>
</feature>
<sequence length="1697" mass="174556">MAAPLRRPEHSQITLDPTPAQPQSDGFNYPAFRLLNKQSRVCLSPESLVPSNFRRVFATASAKGGWFAASTSAGLVVSPSKRLREAFKNGEETFAAQCTLACNPVAITFACNDTRLLAGTADGQILVYETGPIFSGAASANPIKIHSASASPPLQILPNPSSENELAQLVAIVRADGTVEMLDMEMQLKGAWQATDSESTLVAASWSPKGKQLGVGLRSGDILTFGLTNNATPLKHVPPTAKGHLVSLDWLGPAFTFRTSYASDDSAHHVVTLNTQSNTAAFVQLIHPFPLSDRSPNAHVLVLPRWDYDSSGPDKILVVVGDSSSTDLEIVACAGTTWFQQSQENPLSIPLDKNDQDTFLLALAVDLTDEMPVMYAYLNDGTVQAWYITHPDSKPYPGLVAAAGEAQPAAPAAVASPTPAAFGQSTFGQSSQSAFGQPPQSAFGQPSQSAFANPSPSAAPAPAFGQSSFGQTTQSAFGRTSAFGSSTSTAFGASGFNAFASSSPSAFGAPQTPTAPPMSATPSVSMGEDSGPSFGGLSLGGSSSDNKSKPAAGGMFGSFGSSPSPLPLPPNHPANQPTTPSPANFSDPALVKPAAGFGAFGGSSGGAFSNPKPASTTAFGGGAAFGGGFGGAQKESSSPSPSPAASAFGKPAFGQPAFGQPAFGQSSFAQKPAFGQTSLPSGGAFSSFASSGPSSFGTGTTSSSSGSGAFSAFASQTPSAFGKPAAAPVFGSTAFGSTPTPATNTGFEQTPSSTPSPAPSAAGGNNPSTLPASAFGNSSPSPASPASAFGNSGTTSVFGNSDSPKFTTGGSSPAAGAFSNLKSASSAFKPAAGFGAFGNNTPTSSPFFNNNNSAQSSSPVSAFSSSPVQSSPSTPLAGKPAFGSTSALGTPKSAFAPISTPSSSVSNAFNAFTSSSTTFTAAAAPSKSFADLLKDGDEKVKEASDTSSSPSPAATSVKRAPVFTPPPKQPEAVSPAPAETKKDAVVSDKSSASSLSQASSFVEVSAEEVQESNDAKDDGDEGDDAEEPPADEDDFLSESFGSESEGDEEYSRSPSPSAVPLPPSRSPSSTPRAERASSQAPESPTQPESDGDESDSSEVSKLSTIQEESETPPGSPEKKPAPSSAPLPAPIPLAPSPFGIGLGRPSTRPTKSSPLAAAPLSGDESNKLPPKPRPASPKLPFGTLPTQTKVEDSTPKPSRPKTPPLFALSFGSATPKTVEPAQMSLGNITLPPFPNLGKASPTTPSPVPLVPTSSDGGVFGAGPKLPSPSPAPNTTGFKGFFSSPPVTTPAPVLAPAKLPAQPTPAPTPELTMEEGMQKECAMLFASITRELEDFRLLAQTANRKRMELGKSAGGSRRPSDLGDRSKWSLGDMTQFGQTMLAYERELDDLKETRSHWEIQLREVQSNLLKAGTRREEAGRFLKAQNDKEFAKMLKARTLGPEHLETQTQLRRGVRTIQDRIQKLESNLQESKKRLSRANSGNPGLRAPTLDTLNRTFRNMDIALDNQTSDVEKLVARVAKLSVTPSRANGHSRDARLPDRQRPVNVTPDVAVTTAAALNAERSAHKLKRALLAARKQPLLNTQAASAPPAPVAFKTPVKPFVLDAASLPATMPGFDLPEDHFNPASAPLPSTRRGGGSRTRVSGSVPLKRSPGPAPATASPPAFDWGPLPTFGKPKSEDSLSSSWVSEGFKGFGTSSK</sequence>
<keyword evidence="4" id="KW-0175">Coiled coil</keyword>
<evidence type="ECO:0000256" key="2">
    <source>
        <dbReference type="ARBA" id="ARBA00022448"/>
    </source>
</evidence>
<feature type="region of interest" description="Disordered" evidence="5">
    <location>
        <begin position="1466"/>
        <end position="1489"/>
    </location>
</feature>
<dbReference type="PANTHER" id="PTHR24216">
    <property type="entry name" value="PAXILLIN-RELATED"/>
    <property type="match status" value="1"/>
</dbReference>
<feature type="region of interest" description="Disordered" evidence="5">
    <location>
        <begin position="839"/>
        <end position="903"/>
    </location>
</feature>
<gene>
    <name evidence="7" type="ORF">MCHLO_17051</name>
</gene>
<organism evidence="7 8">
    <name type="scientific">Mycena chlorophos</name>
    <name type="common">Agaric fungus</name>
    <name type="synonym">Agaricus chlorophos</name>
    <dbReference type="NCBI Taxonomy" id="658473"/>
    <lineage>
        <taxon>Eukaryota</taxon>
        <taxon>Fungi</taxon>
        <taxon>Dikarya</taxon>
        <taxon>Basidiomycota</taxon>
        <taxon>Agaricomycotina</taxon>
        <taxon>Agaricomycetes</taxon>
        <taxon>Agaricomycetidae</taxon>
        <taxon>Agaricales</taxon>
        <taxon>Marasmiineae</taxon>
        <taxon>Mycenaceae</taxon>
        <taxon>Mycena</taxon>
    </lineage>
</organism>
<feature type="coiled-coil region" evidence="4">
    <location>
        <begin position="1372"/>
        <end position="1406"/>
    </location>
</feature>
<feature type="region of interest" description="Disordered" evidence="5">
    <location>
        <begin position="625"/>
        <end position="814"/>
    </location>
</feature>
<feature type="compositionally biased region" description="Polar residues" evidence="5">
    <location>
        <begin position="793"/>
        <end position="811"/>
    </location>
</feature>
<keyword evidence="2" id="KW-0813">Transport</keyword>
<reference evidence="7" key="1">
    <citation type="submission" date="2014-09" db="EMBL/GenBank/DDBJ databases">
        <title>Genome sequence of the luminous mushroom Mycena chlorophos for searching fungal bioluminescence genes.</title>
        <authorList>
            <person name="Tanaka Y."/>
            <person name="Kasuga D."/>
            <person name="Oba Y."/>
            <person name="Hase S."/>
            <person name="Sato K."/>
            <person name="Oba Y."/>
            <person name="Sakakibara Y."/>
        </authorList>
    </citation>
    <scope>NUCLEOTIDE SEQUENCE</scope>
</reference>
<dbReference type="InterPro" id="IPR039462">
    <property type="entry name" value="Nup159/Nup146_N"/>
</dbReference>
<dbReference type="InterPro" id="IPR015943">
    <property type="entry name" value="WD40/YVTN_repeat-like_dom_sf"/>
</dbReference>
<protein>
    <recommendedName>
        <fullName evidence="6">Nucleoporin Nup159/Nup146 N-terminal domain-containing protein</fullName>
    </recommendedName>
</protein>
<dbReference type="Proteomes" id="UP000815677">
    <property type="component" value="Unassembled WGS sequence"/>
</dbReference>
<feature type="compositionally biased region" description="Basic and acidic residues" evidence="5">
    <location>
        <begin position="1"/>
        <end position="10"/>
    </location>
</feature>
<feature type="compositionally biased region" description="Polar residues" evidence="5">
    <location>
        <begin position="573"/>
        <end position="584"/>
    </location>
</feature>